<dbReference type="AlphaFoldDB" id="A0A2J8AB50"/>
<proteinExistence type="predicted"/>
<protein>
    <submittedName>
        <fullName evidence="2">Uncharacterized protein</fullName>
    </submittedName>
</protein>
<evidence type="ECO:0000313" key="3">
    <source>
        <dbReference type="Proteomes" id="UP000236333"/>
    </source>
</evidence>
<keyword evidence="3" id="KW-1185">Reference proteome</keyword>
<feature type="compositionally biased region" description="Polar residues" evidence="1">
    <location>
        <begin position="124"/>
        <end position="133"/>
    </location>
</feature>
<reference evidence="2 3" key="1">
    <citation type="journal article" date="2017" name="Mol. Biol. Evol.">
        <title>The 4-celled Tetrabaena socialis nuclear genome reveals the essential components for genetic control of cell number at the origin of multicellularity in the volvocine lineage.</title>
        <authorList>
            <person name="Featherston J."/>
            <person name="Arakaki Y."/>
            <person name="Hanschen E.R."/>
            <person name="Ferris P.J."/>
            <person name="Michod R.E."/>
            <person name="Olson B.J.S.C."/>
            <person name="Nozaki H."/>
            <person name="Durand P.M."/>
        </authorList>
    </citation>
    <scope>NUCLEOTIDE SEQUENCE [LARGE SCALE GENOMIC DNA]</scope>
    <source>
        <strain evidence="2 3">NIES-571</strain>
    </source>
</reference>
<evidence type="ECO:0000313" key="2">
    <source>
        <dbReference type="EMBL" id="PNH09752.1"/>
    </source>
</evidence>
<gene>
    <name evidence="2" type="ORF">TSOC_003610</name>
</gene>
<dbReference type="EMBL" id="PGGS01000079">
    <property type="protein sequence ID" value="PNH09752.1"/>
    <property type="molecule type" value="Genomic_DNA"/>
</dbReference>
<sequence length="224" mass="23229">MTAERFLLLVGELEARATDLWEREELELQRGAELMVICCGGSSPNAPQQQQSEQPPSPAVYTYESATLLPSARHVVQSPSLIPSGPQFNSSPFWSKGLEDFCAASFGLATTAAGTTDEPAHDAATTSGHGQSPSQPPAWGLHQPMGLFHDAEASIILSHGLLGGGSGGSATARAAKARLYKFDGGGGTATTCNGHNADPFCGLLSCTPVADDFLGSPSWDAGDL</sequence>
<comment type="caution">
    <text evidence="2">The sequence shown here is derived from an EMBL/GenBank/DDBJ whole genome shotgun (WGS) entry which is preliminary data.</text>
</comment>
<organism evidence="2 3">
    <name type="scientific">Tetrabaena socialis</name>
    <dbReference type="NCBI Taxonomy" id="47790"/>
    <lineage>
        <taxon>Eukaryota</taxon>
        <taxon>Viridiplantae</taxon>
        <taxon>Chlorophyta</taxon>
        <taxon>core chlorophytes</taxon>
        <taxon>Chlorophyceae</taxon>
        <taxon>CS clade</taxon>
        <taxon>Chlamydomonadales</taxon>
        <taxon>Tetrabaenaceae</taxon>
        <taxon>Tetrabaena</taxon>
    </lineage>
</organism>
<feature type="region of interest" description="Disordered" evidence="1">
    <location>
        <begin position="116"/>
        <end position="138"/>
    </location>
</feature>
<dbReference type="Proteomes" id="UP000236333">
    <property type="component" value="Unassembled WGS sequence"/>
</dbReference>
<accession>A0A2J8AB50</accession>
<dbReference type="OrthoDB" id="542298at2759"/>
<evidence type="ECO:0000256" key="1">
    <source>
        <dbReference type="SAM" id="MobiDB-lite"/>
    </source>
</evidence>
<name>A0A2J8AB50_9CHLO</name>